<organism evidence="1 2">
    <name type="scientific">Methanobrevibacter woesei</name>
    <dbReference type="NCBI Taxonomy" id="190976"/>
    <lineage>
        <taxon>Archaea</taxon>
        <taxon>Methanobacteriati</taxon>
        <taxon>Methanobacteriota</taxon>
        <taxon>Methanomada group</taxon>
        <taxon>Methanobacteria</taxon>
        <taxon>Methanobacteriales</taxon>
        <taxon>Methanobacteriaceae</taxon>
        <taxon>Methanobrevibacter</taxon>
    </lineage>
</organism>
<accession>A0A2U1S8X6</accession>
<dbReference type="EMBL" id="MZGU01000003">
    <property type="protein sequence ID" value="PWB86710.1"/>
    <property type="molecule type" value="Genomic_DNA"/>
</dbReference>
<protein>
    <submittedName>
        <fullName evidence="1">Uncharacterized protein</fullName>
    </submittedName>
</protein>
<comment type="caution">
    <text evidence="1">The sequence shown here is derived from an EMBL/GenBank/DDBJ whole genome shotgun (WGS) entry which is preliminary data.</text>
</comment>
<reference evidence="1 2" key="1">
    <citation type="submission" date="2017-03" db="EMBL/GenBank/DDBJ databases">
        <title>Genome sequence of Methanobrevibacter wosei.</title>
        <authorList>
            <person name="Poehlein A."/>
            <person name="Seedorf H."/>
            <person name="Daniel R."/>
        </authorList>
    </citation>
    <scope>NUCLEOTIDE SEQUENCE [LARGE SCALE GENOMIC DNA]</scope>
    <source>
        <strain evidence="1 2">DSM 11979</strain>
    </source>
</reference>
<evidence type="ECO:0000313" key="1">
    <source>
        <dbReference type="EMBL" id="PWB86710.1"/>
    </source>
</evidence>
<sequence>MKKMKLPSKDCIDDIIEKQVAGKGYPYYFSSILKREMSPSKIEEIRREVDRLHNIKSVITDLYLQANRTEEEAELAFSDCLEGDFRRIQELGVSPRTLVANGWDGNIYNLPLLCSALEKQLKEISDKVFFH</sequence>
<dbReference type="Proteomes" id="UP000245577">
    <property type="component" value="Unassembled WGS sequence"/>
</dbReference>
<gene>
    <name evidence="1" type="ORF">MBBWO_04240</name>
</gene>
<proteinExistence type="predicted"/>
<evidence type="ECO:0000313" key="2">
    <source>
        <dbReference type="Proteomes" id="UP000245577"/>
    </source>
</evidence>
<dbReference type="RefSeq" id="WP_116669238.1">
    <property type="nucleotide sequence ID" value="NZ_MZGU01000003.1"/>
</dbReference>
<dbReference type="AlphaFoldDB" id="A0A2U1S8X6"/>
<name>A0A2U1S8X6_9EURY</name>
<keyword evidence="2" id="KW-1185">Reference proteome</keyword>